<name>A0A183MDY3_9TREM</name>
<evidence type="ECO:0000313" key="1">
    <source>
        <dbReference type="EMBL" id="VDP11979.1"/>
    </source>
</evidence>
<dbReference type="PANTHER" id="PTHR11461">
    <property type="entry name" value="SERINE PROTEASE INHIBITOR, SERPIN"/>
    <property type="match status" value="1"/>
</dbReference>
<dbReference type="Gene3D" id="3.30.497.10">
    <property type="entry name" value="Antithrombin, subunit I, domain 2"/>
    <property type="match status" value="1"/>
</dbReference>
<dbReference type="SUPFAM" id="SSF56574">
    <property type="entry name" value="Serpins"/>
    <property type="match status" value="1"/>
</dbReference>
<dbReference type="AlphaFoldDB" id="A0A183MDY3"/>
<dbReference type="Pfam" id="PF00079">
    <property type="entry name" value="Serpin"/>
    <property type="match status" value="1"/>
</dbReference>
<dbReference type="InterPro" id="IPR036186">
    <property type="entry name" value="Serpin_sf"/>
</dbReference>
<sequence>MTDILSLHGCVADKITRELLADLSKPDESVEIIFGNRIYVNEDVQIEKRFKNIIKQHYNALAEHVAFHRDPECARNRIIQWVSEQTNGTIQELIPREALSEGTSAVVVSTTYFKGSIIYLVVNNSIFKSDFYYLIFYYCVLYLLSTLCVITFDRFM</sequence>
<accession>A0A183MDY3</accession>
<dbReference type="GO" id="GO:0005615">
    <property type="term" value="C:extracellular space"/>
    <property type="evidence" value="ECO:0007669"/>
    <property type="project" value="InterPro"/>
</dbReference>
<dbReference type="STRING" id="48269.A0A183MDY3"/>
<evidence type="ECO:0000313" key="2">
    <source>
        <dbReference type="Proteomes" id="UP000277204"/>
    </source>
</evidence>
<dbReference type="InterPro" id="IPR042178">
    <property type="entry name" value="Serpin_sf_1"/>
</dbReference>
<dbReference type="PANTHER" id="PTHR11461:SF372">
    <property type="entry name" value="ACCESSORY GLAND PROTEIN ACP76A-RELATED"/>
    <property type="match status" value="1"/>
</dbReference>
<keyword evidence="2" id="KW-1185">Reference proteome</keyword>
<dbReference type="GO" id="GO:0004867">
    <property type="term" value="F:serine-type endopeptidase inhibitor activity"/>
    <property type="evidence" value="ECO:0007669"/>
    <property type="project" value="InterPro"/>
</dbReference>
<dbReference type="EMBL" id="UZAI01013866">
    <property type="protein sequence ID" value="VDP11979.1"/>
    <property type="molecule type" value="Genomic_DNA"/>
</dbReference>
<dbReference type="Proteomes" id="UP000277204">
    <property type="component" value="Unassembled WGS sequence"/>
</dbReference>
<protein>
    <submittedName>
        <fullName evidence="1">Uncharacterized protein</fullName>
    </submittedName>
</protein>
<gene>
    <name evidence="1" type="ORF">SMRZ_LOCUS14258</name>
</gene>
<organism evidence="1 2">
    <name type="scientific">Schistosoma margrebowiei</name>
    <dbReference type="NCBI Taxonomy" id="48269"/>
    <lineage>
        <taxon>Eukaryota</taxon>
        <taxon>Metazoa</taxon>
        <taxon>Spiralia</taxon>
        <taxon>Lophotrochozoa</taxon>
        <taxon>Platyhelminthes</taxon>
        <taxon>Trematoda</taxon>
        <taxon>Digenea</taxon>
        <taxon>Strigeidida</taxon>
        <taxon>Schistosomatoidea</taxon>
        <taxon>Schistosomatidae</taxon>
        <taxon>Schistosoma</taxon>
    </lineage>
</organism>
<reference evidence="1 2" key="1">
    <citation type="submission" date="2018-11" db="EMBL/GenBank/DDBJ databases">
        <authorList>
            <consortium name="Pathogen Informatics"/>
        </authorList>
    </citation>
    <scope>NUCLEOTIDE SEQUENCE [LARGE SCALE GENOMIC DNA]</scope>
    <source>
        <strain evidence="1 2">Zambia</strain>
    </source>
</reference>
<dbReference type="InterPro" id="IPR000215">
    <property type="entry name" value="Serpin_fam"/>
</dbReference>
<proteinExistence type="predicted"/>
<dbReference type="InterPro" id="IPR023796">
    <property type="entry name" value="Serpin_dom"/>
</dbReference>